<reference evidence="2" key="1">
    <citation type="submission" date="2022-10" db="EMBL/GenBank/DDBJ databases">
        <authorList>
            <person name="Chen Y."/>
            <person name="Dougan E. K."/>
            <person name="Chan C."/>
            <person name="Rhodes N."/>
            <person name="Thang M."/>
        </authorList>
    </citation>
    <scope>NUCLEOTIDE SEQUENCE</scope>
</reference>
<name>A0A9P1BKR1_9DINO</name>
<evidence type="ECO:0000313" key="3">
    <source>
        <dbReference type="EMBL" id="CAL4762478.1"/>
    </source>
</evidence>
<keyword evidence="1" id="KW-0175">Coiled coil</keyword>
<dbReference type="Proteomes" id="UP001152797">
    <property type="component" value="Unassembled WGS sequence"/>
</dbReference>
<evidence type="ECO:0000313" key="4">
    <source>
        <dbReference type="Proteomes" id="UP001152797"/>
    </source>
</evidence>
<evidence type="ECO:0000313" key="2">
    <source>
        <dbReference type="EMBL" id="CAI3975166.1"/>
    </source>
</evidence>
<comment type="caution">
    <text evidence="2">The sequence shown here is derived from an EMBL/GenBank/DDBJ whole genome shotgun (WGS) entry which is preliminary data.</text>
</comment>
<sequence>MNMGDLQDLQDLTSIARTAEEVQSVRRQLEELEQELHKLAGDDFRKTEGLSCLHGGEMSLAMAKELLSATRNSGAEQTSDVPSDVHGYVVSPVSSLASQIPAPRSAPCSNAADRRAKLQRAARILLRASSAAGRSS</sequence>
<proteinExistence type="predicted"/>
<dbReference type="AlphaFoldDB" id="A0A9P1BKR1"/>
<protein>
    <submittedName>
        <fullName evidence="2">Uncharacterized protein</fullName>
    </submittedName>
</protein>
<evidence type="ECO:0000256" key="1">
    <source>
        <dbReference type="SAM" id="Coils"/>
    </source>
</evidence>
<keyword evidence="4" id="KW-1185">Reference proteome</keyword>
<accession>A0A9P1BKR1</accession>
<gene>
    <name evidence="2" type="ORF">C1SCF055_LOCUS3519</name>
</gene>
<feature type="coiled-coil region" evidence="1">
    <location>
        <begin position="15"/>
        <end position="42"/>
    </location>
</feature>
<reference evidence="3 4" key="2">
    <citation type="submission" date="2024-05" db="EMBL/GenBank/DDBJ databases">
        <authorList>
            <person name="Chen Y."/>
            <person name="Shah S."/>
            <person name="Dougan E. K."/>
            <person name="Thang M."/>
            <person name="Chan C."/>
        </authorList>
    </citation>
    <scope>NUCLEOTIDE SEQUENCE [LARGE SCALE GENOMIC DNA]</scope>
</reference>
<dbReference type="EMBL" id="CAMXCT020000184">
    <property type="protein sequence ID" value="CAL1128541.1"/>
    <property type="molecule type" value="Genomic_DNA"/>
</dbReference>
<dbReference type="EMBL" id="CAMXCT030000184">
    <property type="protein sequence ID" value="CAL4762478.1"/>
    <property type="molecule type" value="Genomic_DNA"/>
</dbReference>
<organism evidence="2">
    <name type="scientific">Cladocopium goreaui</name>
    <dbReference type="NCBI Taxonomy" id="2562237"/>
    <lineage>
        <taxon>Eukaryota</taxon>
        <taxon>Sar</taxon>
        <taxon>Alveolata</taxon>
        <taxon>Dinophyceae</taxon>
        <taxon>Suessiales</taxon>
        <taxon>Symbiodiniaceae</taxon>
        <taxon>Cladocopium</taxon>
    </lineage>
</organism>
<dbReference type="EMBL" id="CAMXCT010000184">
    <property type="protein sequence ID" value="CAI3975166.1"/>
    <property type="molecule type" value="Genomic_DNA"/>
</dbReference>